<keyword evidence="9" id="KW-0456">Lyase</keyword>
<dbReference type="InterPro" id="IPR002539">
    <property type="entry name" value="MaoC-like_dom"/>
</dbReference>
<dbReference type="InterPro" id="IPR057326">
    <property type="entry name" value="KR_dom"/>
</dbReference>
<dbReference type="Pfam" id="PF00106">
    <property type="entry name" value="adh_short"/>
    <property type="match status" value="1"/>
</dbReference>
<evidence type="ECO:0000313" key="12">
    <source>
        <dbReference type="EMBL" id="MBW22522.1"/>
    </source>
</evidence>
<dbReference type="InterPro" id="IPR051687">
    <property type="entry name" value="Peroxisomal_Beta-Oxidation"/>
</dbReference>
<evidence type="ECO:0000256" key="8">
    <source>
        <dbReference type="ARBA" id="ARBA00023235"/>
    </source>
</evidence>
<evidence type="ECO:0000256" key="10">
    <source>
        <dbReference type="ARBA" id="ARBA00073497"/>
    </source>
</evidence>
<dbReference type="InterPro" id="IPR029069">
    <property type="entry name" value="HotDog_dom_sf"/>
</dbReference>
<dbReference type="InterPro" id="IPR036291">
    <property type="entry name" value="NAD(P)-bd_dom_sf"/>
</dbReference>
<dbReference type="Gene3D" id="1.10.287.4290">
    <property type="match status" value="1"/>
</dbReference>
<evidence type="ECO:0000256" key="4">
    <source>
        <dbReference type="ARBA" id="ARBA00022832"/>
    </source>
</evidence>
<dbReference type="PRINTS" id="PR00081">
    <property type="entry name" value="GDHRDH"/>
</dbReference>
<comment type="similarity">
    <text evidence="3">Belongs to the short-chain dehydrogenases/reductases (SDR) family.</text>
</comment>
<evidence type="ECO:0000256" key="5">
    <source>
        <dbReference type="ARBA" id="ARBA00023002"/>
    </source>
</evidence>
<dbReference type="Pfam" id="PF22622">
    <property type="entry name" value="MFE-2_hydrat-2_N"/>
    <property type="match status" value="1"/>
</dbReference>
<organism evidence="12">
    <name type="scientific">Anopheles braziliensis</name>
    <dbReference type="NCBI Taxonomy" id="58242"/>
    <lineage>
        <taxon>Eukaryota</taxon>
        <taxon>Metazoa</taxon>
        <taxon>Ecdysozoa</taxon>
        <taxon>Arthropoda</taxon>
        <taxon>Hexapoda</taxon>
        <taxon>Insecta</taxon>
        <taxon>Pterygota</taxon>
        <taxon>Neoptera</taxon>
        <taxon>Endopterygota</taxon>
        <taxon>Diptera</taxon>
        <taxon>Nematocera</taxon>
        <taxon>Culicoidea</taxon>
        <taxon>Culicidae</taxon>
        <taxon>Anophelinae</taxon>
        <taxon>Anopheles</taxon>
    </lineage>
</organism>
<comment type="pathway">
    <text evidence="2">Lipid metabolism; fatty acid beta-oxidation.</text>
</comment>
<dbReference type="Pfam" id="PF01575">
    <property type="entry name" value="MaoC_dehydratas"/>
    <property type="match status" value="1"/>
</dbReference>
<evidence type="ECO:0000256" key="7">
    <source>
        <dbReference type="ARBA" id="ARBA00023140"/>
    </source>
</evidence>
<dbReference type="SUPFAM" id="SSF54637">
    <property type="entry name" value="Thioesterase/thiol ester dehydrase-isomerase"/>
    <property type="match status" value="2"/>
</dbReference>
<keyword evidence="5" id="KW-0560">Oxidoreductase</keyword>
<dbReference type="PANTHER" id="PTHR45024">
    <property type="entry name" value="DEHYDROGENASES, SHORT CHAIN"/>
    <property type="match status" value="1"/>
</dbReference>
<dbReference type="PRINTS" id="PR00080">
    <property type="entry name" value="SDRFAMILY"/>
</dbReference>
<evidence type="ECO:0000256" key="9">
    <source>
        <dbReference type="ARBA" id="ARBA00023239"/>
    </source>
</evidence>
<evidence type="ECO:0000256" key="6">
    <source>
        <dbReference type="ARBA" id="ARBA00023098"/>
    </source>
</evidence>
<evidence type="ECO:0000256" key="2">
    <source>
        <dbReference type="ARBA" id="ARBA00005005"/>
    </source>
</evidence>
<comment type="subcellular location">
    <subcellularLocation>
        <location evidence="1">Peroxisome</location>
    </subcellularLocation>
</comment>
<keyword evidence="8" id="KW-0413">Isomerase</keyword>
<keyword evidence="6" id="KW-0443">Lipid metabolism</keyword>
<dbReference type="InterPro" id="IPR036527">
    <property type="entry name" value="SCP2_sterol-bd_dom_sf"/>
</dbReference>
<dbReference type="PROSITE" id="PS00061">
    <property type="entry name" value="ADH_SHORT"/>
    <property type="match status" value="1"/>
</dbReference>
<dbReference type="Gene3D" id="3.10.129.10">
    <property type="entry name" value="Hotdog Thioesterase"/>
    <property type="match status" value="1"/>
</dbReference>
<dbReference type="CDD" id="cd03448">
    <property type="entry name" value="HDE_HSD"/>
    <property type="match status" value="1"/>
</dbReference>
<dbReference type="FunFam" id="3.10.129.10:FF:000013">
    <property type="entry name" value="Peroxisomal multifunctional enzyme type 2"/>
    <property type="match status" value="1"/>
</dbReference>
<dbReference type="Pfam" id="PF02036">
    <property type="entry name" value="SCP2"/>
    <property type="match status" value="1"/>
</dbReference>
<protein>
    <recommendedName>
        <fullName evidence="10">Peroxisomal multifunctional enzyme type 2</fullName>
    </recommendedName>
</protein>
<dbReference type="SMART" id="SM00822">
    <property type="entry name" value="PKS_KR"/>
    <property type="match status" value="1"/>
</dbReference>
<sequence>MVAPTDQLRYDGRVVVVTGAGAGLGREYALLFGARGAKVVVNDLGGNFNGQGKSNAADKVVEEIRAAGGVAVADYNSVVDGDKIIQTALENFGRIDVLVNNAGILRDRSLARISDEDWNLIHDVHLKGSFLTTRAAWPVMKKQNYGRIIMTSSNSGVYGNFGQANYSAAKLGLVGLANTVAIEGAKNNIHCNVIVPTAASRMTAGILPDILFNELKPKLIAPVVAYLCHESCDDNGAIIESAAGWATKVHFVRGRGCVLRSSIDDDVSPEYVRKVWDQVTDMSESKHLNAIGEASLNLVGVLEKLRDGQNNENSVTETFRYNYKDVMLYALGVGATVTDSTDLKFLYENNPEFSVLPTFFILPGLLAVMGSSLTANAIKHTTFDLTNILHGEQYIELLEPPTTEGVLTTTAKVLDVVDKKSGALVITQSESFDENGTLVARNQSSTFVVGAGNFNGKTKAGPDVKPLVPTPKRAPDASVEVKTSKDQAAVYRLSGDLNPLHIDPSFSAIAGYKIPILHGLCTMGVSVKAVMKQYGGDDPALFRAAKVRFTKPVLPGQTLRIDMWKEANNRVCFRTVVVETNAEVLSGAYVDFKQIVVKPNMTSGSALQSDAVFAGIKDRVAENEAKAKAINAVFLYKITNGGKVAKEWVLDLKNAKVYEGAVQGGKADTTMTIADGDMVELALGKLQPQTAFMKGKLKITGNIMLAQKLAPLLKTEAKL</sequence>
<evidence type="ECO:0000259" key="11">
    <source>
        <dbReference type="SMART" id="SM00822"/>
    </source>
</evidence>
<dbReference type="GO" id="GO:0016853">
    <property type="term" value="F:isomerase activity"/>
    <property type="evidence" value="ECO:0007669"/>
    <property type="project" value="UniProtKB-KW"/>
</dbReference>
<name>A0A2M3Z1W1_9DIPT</name>
<evidence type="ECO:0000256" key="3">
    <source>
        <dbReference type="ARBA" id="ARBA00006484"/>
    </source>
</evidence>
<keyword evidence="4" id="KW-0276">Fatty acid metabolism</keyword>
<dbReference type="Gene3D" id="3.40.50.720">
    <property type="entry name" value="NAD(P)-binding Rossmann-like Domain"/>
    <property type="match status" value="1"/>
</dbReference>
<dbReference type="FunFam" id="3.40.50.720:FF:000185">
    <property type="entry name" value="peroxisomal multifunctional enzyme type 2"/>
    <property type="match status" value="1"/>
</dbReference>
<dbReference type="GO" id="GO:0018812">
    <property type="term" value="F:3-hydroxyacyl-CoA dehydratase activity"/>
    <property type="evidence" value="ECO:0007669"/>
    <property type="project" value="UniProtKB-ARBA"/>
</dbReference>
<dbReference type="EMBL" id="GGFM01001771">
    <property type="protein sequence ID" value="MBW22522.1"/>
    <property type="molecule type" value="Transcribed_RNA"/>
</dbReference>
<dbReference type="InterPro" id="IPR003033">
    <property type="entry name" value="SCP2_sterol-bd_dom"/>
</dbReference>
<dbReference type="InterPro" id="IPR020904">
    <property type="entry name" value="Sc_DH/Rdtase_CS"/>
</dbReference>
<dbReference type="CDD" id="cd05353">
    <property type="entry name" value="hydroxyacyl-CoA-like_DH_SDR_c-like"/>
    <property type="match status" value="1"/>
</dbReference>
<dbReference type="AlphaFoldDB" id="A0A2M3Z1W1"/>
<dbReference type="Gene3D" id="3.30.1050.10">
    <property type="entry name" value="SCP2 sterol-binding domain"/>
    <property type="match status" value="1"/>
</dbReference>
<dbReference type="GO" id="GO:0016491">
    <property type="term" value="F:oxidoreductase activity"/>
    <property type="evidence" value="ECO:0007669"/>
    <property type="project" value="UniProtKB-KW"/>
</dbReference>
<dbReference type="GO" id="GO:0005777">
    <property type="term" value="C:peroxisome"/>
    <property type="evidence" value="ECO:0007669"/>
    <property type="project" value="UniProtKB-SubCell"/>
</dbReference>
<keyword evidence="7" id="KW-0576">Peroxisome</keyword>
<dbReference type="InterPro" id="IPR054357">
    <property type="entry name" value="MFE-2_N"/>
</dbReference>
<feature type="domain" description="Ketoreductase" evidence="11">
    <location>
        <begin position="13"/>
        <end position="186"/>
    </location>
</feature>
<dbReference type="SUPFAM" id="SSF51735">
    <property type="entry name" value="NAD(P)-binding Rossmann-fold domains"/>
    <property type="match status" value="1"/>
</dbReference>
<reference evidence="12" key="1">
    <citation type="submission" date="2018-01" db="EMBL/GenBank/DDBJ databases">
        <title>An insight into the sialome of Amazonian anophelines.</title>
        <authorList>
            <person name="Ribeiro J.M."/>
            <person name="Scarpassa V."/>
            <person name="Calvo E."/>
        </authorList>
    </citation>
    <scope>NUCLEOTIDE SEQUENCE</scope>
    <source>
        <tissue evidence="12">Salivary glands</tissue>
    </source>
</reference>
<dbReference type="InterPro" id="IPR002347">
    <property type="entry name" value="SDR_fam"/>
</dbReference>
<proteinExistence type="inferred from homology"/>
<dbReference type="UniPathway" id="UPA00659"/>
<accession>A0A2M3Z1W1</accession>
<evidence type="ECO:0000256" key="1">
    <source>
        <dbReference type="ARBA" id="ARBA00004275"/>
    </source>
</evidence>
<dbReference type="SUPFAM" id="SSF55718">
    <property type="entry name" value="SCP-like"/>
    <property type="match status" value="1"/>
</dbReference>
<dbReference type="GO" id="GO:0006635">
    <property type="term" value="P:fatty acid beta-oxidation"/>
    <property type="evidence" value="ECO:0007669"/>
    <property type="project" value="UniProtKB-UniPathway"/>
</dbReference>
<dbReference type="PANTHER" id="PTHR45024:SF2">
    <property type="entry name" value="SCP2 DOMAIN-CONTAINING PROTEIN"/>
    <property type="match status" value="1"/>
</dbReference>